<dbReference type="Proteomes" id="UP000887561">
    <property type="component" value="Unplaced"/>
</dbReference>
<organism evidence="4 5">
    <name type="scientific">Meloidogyne javanica</name>
    <name type="common">Root-knot nematode worm</name>
    <dbReference type="NCBI Taxonomy" id="6303"/>
    <lineage>
        <taxon>Eukaryota</taxon>
        <taxon>Metazoa</taxon>
        <taxon>Ecdysozoa</taxon>
        <taxon>Nematoda</taxon>
        <taxon>Chromadorea</taxon>
        <taxon>Rhabditida</taxon>
        <taxon>Tylenchina</taxon>
        <taxon>Tylenchomorpha</taxon>
        <taxon>Tylenchoidea</taxon>
        <taxon>Meloidogynidae</taxon>
        <taxon>Meloidogyninae</taxon>
        <taxon>Meloidogyne</taxon>
        <taxon>Meloidogyne incognita group</taxon>
    </lineage>
</organism>
<dbReference type="GO" id="GO:0008270">
    <property type="term" value="F:zinc ion binding"/>
    <property type="evidence" value="ECO:0007669"/>
    <property type="project" value="UniProtKB-KW"/>
</dbReference>
<feature type="region of interest" description="Disordered" evidence="2">
    <location>
        <begin position="1"/>
        <end position="22"/>
    </location>
</feature>
<keyword evidence="4" id="KW-1185">Reference proteome</keyword>
<dbReference type="PROSITE" id="PS50158">
    <property type="entry name" value="ZF_CCHC"/>
    <property type="match status" value="1"/>
</dbReference>
<sequence>MRTTLQDFISSQQSTSGTCTPLTSTTRIHPVYRKTPYHIPKIQQNNQNISSVIQQQLKEMFNEGPIRHTNKKCYNCQTYGHTAHQCPLKNNDNSSSSRSLPITT</sequence>
<dbReference type="WBParaSite" id="scaffold36141_cov233.g23009">
    <property type="protein sequence ID" value="scaffold36141_cov233.g23009"/>
    <property type="gene ID" value="scaffold36141_cov233.g23009"/>
</dbReference>
<feature type="region of interest" description="Disordered" evidence="2">
    <location>
        <begin position="85"/>
        <end position="104"/>
    </location>
</feature>
<feature type="domain" description="CCHC-type" evidence="3">
    <location>
        <begin position="72"/>
        <end position="87"/>
    </location>
</feature>
<dbReference type="Pfam" id="PF00098">
    <property type="entry name" value="zf-CCHC"/>
    <property type="match status" value="1"/>
</dbReference>
<feature type="compositionally biased region" description="Polar residues" evidence="2">
    <location>
        <begin position="88"/>
        <end position="104"/>
    </location>
</feature>
<dbReference type="InterPro" id="IPR001878">
    <property type="entry name" value="Znf_CCHC"/>
</dbReference>
<accession>A0A915MHD0</accession>
<evidence type="ECO:0000313" key="5">
    <source>
        <dbReference type="WBParaSite" id="scaffold36141_cov233.g23009"/>
    </source>
</evidence>
<name>A0A915MHD0_MELJA</name>
<dbReference type="SUPFAM" id="SSF57756">
    <property type="entry name" value="Retrovirus zinc finger-like domains"/>
    <property type="match status" value="1"/>
</dbReference>
<reference evidence="5" key="1">
    <citation type="submission" date="2022-11" db="UniProtKB">
        <authorList>
            <consortium name="WormBaseParasite"/>
        </authorList>
    </citation>
    <scope>IDENTIFICATION</scope>
</reference>
<keyword evidence="1" id="KW-0479">Metal-binding</keyword>
<dbReference type="InterPro" id="IPR036875">
    <property type="entry name" value="Znf_CCHC_sf"/>
</dbReference>
<keyword evidence="1" id="KW-0863">Zinc-finger</keyword>
<dbReference type="Gene3D" id="4.10.60.10">
    <property type="entry name" value="Zinc finger, CCHC-type"/>
    <property type="match status" value="1"/>
</dbReference>
<evidence type="ECO:0000256" key="2">
    <source>
        <dbReference type="SAM" id="MobiDB-lite"/>
    </source>
</evidence>
<proteinExistence type="predicted"/>
<evidence type="ECO:0000256" key="1">
    <source>
        <dbReference type="PROSITE-ProRule" id="PRU00047"/>
    </source>
</evidence>
<keyword evidence="1" id="KW-0862">Zinc</keyword>
<evidence type="ECO:0000259" key="3">
    <source>
        <dbReference type="PROSITE" id="PS50158"/>
    </source>
</evidence>
<protein>
    <submittedName>
        <fullName evidence="5">CCHC-type domain-containing protein</fullName>
    </submittedName>
</protein>
<dbReference type="GO" id="GO:0019899">
    <property type="term" value="F:enzyme binding"/>
    <property type="evidence" value="ECO:0007669"/>
    <property type="project" value="UniProtKB-ARBA"/>
</dbReference>
<dbReference type="AlphaFoldDB" id="A0A915MHD0"/>
<feature type="compositionally biased region" description="Polar residues" evidence="2">
    <location>
        <begin position="1"/>
        <end position="13"/>
    </location>
</feature>
<dbReference type="GO" id="GO:0003676">
    <property type="term" value="F:nucleic acid binding"/>
    <property type="evidence" value="ECO:0007669"/>
    <property type="project" value="InterPro"/>
</dbReference>
<evidence type="ECO:0000313" key="4">
    <source>
        <dbReference type="Proteomes" id="UP000887561"/>
    </source>
</evidence>